<dbReference type="PANTHER" id="PTHR34773:SF1">
    <property type="entry name" value="FLAGELLAR SECRETION CHAPERONE FLIS"/>
    <property type="match status" value="1"/>
</dbReference>
<dbReference type="CDD" id="cd16098">
    <property type="entry name" value="FliS"/>
    <property type="match status" value="1"/>
</dbReference>
<dbReference type="AlphaFoldDB" id="A0A382KZU6"/>
<dbReference type="SUPFAM" id="SSF101116">
    <property type="entry name" value="Flagellar export chaperone FliS"/>
    <property type="match status" value="1"/>
</dbReference>
<evidence type="ECO:0000256" key="4">
    <source>
        <dbReference type="ARBA" id="ARBA00022795"/>
    </source>
</evidence>
<protein>
    <recommendedName>
        <fullName evidence="7">Flagellar export chaperone FliS</fullName>
    </recommendedName>
</protein>
<evidence type="ECO:0000256" key="5">
    <source>
        <dbReference type="ARBA" id="ARBA00023186"/>
    </source>
</evidence>
<dbReference type="PIRSF" id="PIRSF039090">
    <property type="entry name" value="Flis"/>
    <property type="match status" value="1"/>
</dbReference>
<comment type="subcellular location">
    <subcellularLocation>
        <location evidence="1">Cytoplasm</location>
        <location evidence="1">Cytosol</location>
    </subcellularLocation>
</comment>
<evidence type="ECO:0000256" key="3">
    <source>
        <dbReference type="ARBA" id="ARBA00022490"/>
    </source>
</evidence>
<evidence type="ECO:0000256" key="2">
    <source>
        <dbReference type="ARBA" id="ARBA00008787"/>
    </source>
</evidence>
<evidence type="ECO:0000313" key="6">
    <source>
        <dbReference type="EMBL" id="SVC29033.1"/>
    </source>
</evidence>
<accession>A0A382KZU6</accession>
<name>A0A382KZU6_9ZZZZ</name>
<keyword evidence="5" id="KW-0143">Chaperone</keyword>
<evidence type="ECO:0000256" key="1">
    <source>
        <dbReference type="ARBA" id="ARBA00004514"/>
    </source>
</evidence>
<dbReference type="Pfam" id="PF02561">
    <property type="entry name" value="FliS"/>
    <property type="match status" value="1"/>
</dbReference>
<dbReference type="GO" id="GO:0071973">
    <property type="term" value="P:bacterial-type flagellum-dependent cell motility"/>
    <property type="evidence" value="ECO:0007669"/>
    <property type="project" value="TreeGrafter"/>
</dbReference>
<gene>
    <name evidence="6" type="ORF">METZ01_LOCUS281887</name>
</gene>
<dbReference type="EMBL" id="UINC01083379">
    <property type="protein sequence ID" value="SVC29033.1"/>
    <property type="molecule type" value="Genomic_DNA"/>
</dbReference>
<keyword evidence="4" id="KW-1005">Bacterial flagellum biogenesis</keyword>
<reference evidence="6" key="1">
    <citation type="submission" date="2018-05" db="EMBL/GenBank/DDBJ databases">
        <authorList>
            <person name="Lanie J.A."/>
            <person name="Ng W.-L."/>
            <person name="Kazmierczak K.M."/>
            <person name="Andrzejewski T.M."/>
            <person name="Davidsen T.M."/>
            <person name="Wayne K.J."/>
            <person name="Tettelin H."/>
            <person name="Glass J.I."/>
            <person name="Rusch D."/>
            <person name="Podicherti R."/>
            <person name="Tsui H.-C.T."/>
            <person name="Winkler M.E."/>
        </authorList>
    </citation>
    <scope>NUCLEOTIDE SEQUENCE</scope>
</reference>
<proteinExistence type="inferred from homology"/>
<sequence length="119" mass="13432">MVPSRYHNQYRKNEVSTSSQGRLILMMYEGAIKFATMALQSIEKGDIAGQGKYINKTHDIINELSLALDLKKGGEVAQSLESLYQFMLSQLTLANIKSDRKALEIVIKILKPLSEAWEQ</sequence>
<dbReference type="GO" id="GO:0005829">
    <property type="term" value="C:cytosol"/>
    <property type="evidence" value="ECO:0007669"/>
    <property type="project" value="UniProtKB-SubCell"/>
</dbReference>
<organism evidence="6">
    <name type="scientific">marine metagenome</name>
    <dbReference type="NCBI Taxonomy" id="408172"/>
    <lineage>
        <taxon>unclassified sequences</taxon>
        <taxon>metagenomes</taxon>
        <taxon>ecological metagenomes</taxon>
    </lineage>
</organism>
<dbReference type="GO" id="GO:0044780">
    <property type="term" value="P:bacterial-type flagellum assembly"/>
    <property type="evidence" value="ECO:0007669"/>
    <property type="project" value="InterPro"/>
</dbReference>
<dbReference type="NCBIfam" id="TIGR00208">
    <property type="entry name" value="fliS"/>
    <property type="match status" value="1"/>
</dbReference>
<dbReference type="PANTHER" id="PTHR34773">
    <property type="entry name" value="FLAGELLAR SECRETION CHAPERONE FLIS"/>
    <property type="match status" value="1"/>
</dbReference>
<evidence type="ECO:0008006" key="7">
    <source>
        <dbReference type="Google" id="ProtNLM"/>
    </source>
</evidence>
<dbReference type="Gene3D" id="1.20.120.340">
    <property type="entry name" value="Flagellar protein FliS"/>
    <property type="match status" value="1"/>
</dbReference>
<keyword evidence="3" id="KW-0963">Cytoplasm</keyword>
<dbReference type="InterPro" id="IPR003713">
    <property type="entry name" value="FliS"/>
</dbReference>
<comment type="similarity">
    <text evidence="2">Belongs to the FliS family.</text>
</comment>
<dbReference type="InterPro" id="IPR036584">
    <property type="entry name" value="FliS_sf"/>
</dbReference>